<dbReference type="PANTHER" id="PTHR43065:SF46">
    <property type="entry name" value="C4-DICARBOXYLATE TRANSPORT SENSOR PROTEIN DCTB"/>
    <property type="match status" value="1"/>
</dbReference>
<dbReference type="InterPro" id="IPR005467">
    <property type="entry name" value="His_kinase_dom"/>
</dbReference>
<comment type="caution">
    <text evidence="10">The sequence shown here is derived from an EMBL/GenBank/DDBJ whole genome shotgun (WGS) entry which is preliminary data.</text>
</comment>
<dbReference type="InterPro" id="IPR003594">
    <property type="entry name" value="HATPase_dom"/>
</dbReference>
<dbReference type="Gene3D" id="3.30.565.10">
    <property type="entry name" value="Histidine kinase-like ATPase, C-terminal domain"/>
    <property type="match status" value="1"/>
</dbReference>
<keyword evidence="5" id="KW-0418">Kinase</keyword>
<organism evidence="10 11">
    <name type="scientific">Priestia endophytica DSM 13796</name>
    <dbReference type="NCBI Taxonomy" id="1121089"/>
    <lineage>
        <taxon>Bacteria</taxon>
        <taxon>Bacillati</taxon>
        <taxon>Bacillota</taxon>
        <taxon>Bacilli</taxon>
        <taxon>Bacillales</taxon>
        <taxon>Bacillaceae</taxon>
        <taxon>Priestia</taxon>
    </lineage>
</organism>
<gene>
    <name evidence="10" type="ORF">SAMN02745910_01543</name>
</gene>
<feature type="transmembrane region" description="Helical" evidence="8">
    <location>
        <begin position="153"/>
        <end position="181"/>
    </location>
</feature>
<evidence type="ECO:0000256" key="2">
    <source>
        <dbReference type="ARBA" id="ARBA00012438"/>
    </source>
</evidence>
<protein>
    <recommendedName>
        <fullName evidence="2">histidine kinase</fullName>
        <ecNumber evidence="2">2.7.13.3</ecNumber>
    </recommendedName>
</protein>
<sequence>MLILVILLWLMGAILLIRNPKNEKIRWASYIGFFGGFGGVGVLLGKGTERPEWALVLDGIFTSIGHYWTPYAILIFGLIYSDTISNPKHKNLYKWLLLIPPIIMYFTFPIYPEFRVNFDVLSIWIVPYVLISNFLLVYSAWKETRLTIKRQKALTALLIVPMTTFAVTTNIILEAFGFVGIWKYNTLVIILQFFVFFYFAIRYGILGVQIRVEKERRDTTMKAVVSGTALLNHTIKNEIAKIDFLVSQLRDHIPENEKVAENIDLTLNSTQHVLELSTRIQSKLNIMDLKESTFWLNSIVERTLELLKPYITSDISIIKQYETNVKLAGDVIHIQEAFMNIIKNAIEAMGKGGSLIIKVYQSRNKVYIDFKDNGKGIEQDQVPLVLDPFYSTKRRVGNYGLGLTYCYNVIQKHDGDISIKSQVNQGTTITLMFPSKRIRSMNKHHNSQSMEEKVHVSN</sequence>
<comment type="catalytic activity">
    <reaction evidence="1">
        <text>ATP + protein L-histidine = ADP + protein N-phospho-L-histidine.</text>
        <dbReference type="EC" id="2.7.13.3"/>
    </reaction>
</comment>
<dbReference type="Pfam" id="PF02518">
    <property type="entry name" value="HATPase_c"/>
    <property type="match status" value="1"/>
</dbReference>
<name>A0A1I5YT76_9BACI</name>
<evidence type="ECO:0000256" key="3">
    <source>
        <dbReference type="ARBA" id="ARBA00022679"/>
    </source>
</evidence>
<evidence type="ECO:0000256" key="5">
    <source>
        <dbReference type="ARBA" id="ARBA00022777"/>
    </source>
</evidence>
<feature type="transmembrane region" description="Helical" evidence="8">
    <location>
        <begin position="187"/>
        <end position="208"/>
    </location>
</feature>
<keyword evidence="3" id="KW-0808">Transferase</keyword>
<dbReference type="EMBL" id="FOXX01000003">
    <property type="protein sequence ID" value="SFQ47320.1"/>
    <property type="molecule type" value="Genomic_DNA"/>
</dbReference>
<reference evidence="10 11" key="1">
    <citation type="submission" date="2016-10" db="EMBL/GenBank/DDBJ databases">
        <authorList>
            <person name="Varghese N."/>
            <person name="Submissions S."/>
        </authorList>
    </citation>
    <scope>NUCLEOTIDE SEQUENCE [LARGE SCALE GENOMIC DNA]</scope>
    <source>
        <strain evidence="10 11">DSM 13796</strain>
    </source>
</reference>
<feature type="transmembrane region" description="Helical" evidence="8">
    <location>
        <begin position="92"/>
        <end position="111"/>
    </location>
</feature>
<feature type="domain" description="Histidine kinase" evidence="9">
    <location>
        <begin position="230"/>
        <end position="437"/>
    </location>
</feature>
<feature type="transmembrane region" description="Helical" evidence="8">
    <location>
        <begin position="123"/>
        <end position="141"/>
    </location>
</feature>
<keyword evidence="4" id="KW-0547">Nucleotide-binding</keyword>
<evidence type="ECO:0000256" key="4">
    <source>
        <dbReference type="ARBA" id="ARBA00022741"/>
    </source>
</evidence>
<dbReference type="GeneID" id="93710246"/>
<proteinExistence type="predicted"/>
<feature type="transmembrane region" description="Helical" evidence="8">
    <location>
        <begin position="60"/>
        <end position="80"/>
    </location>
</feature>
<evidence type="ECO:0000259" key="9">
    <source>
        <dbReference type="PROSITE" id="PS50109"/>
    </source>
</evidence>
<keyword evidence="7" id="KW-0902">Two-component regulatory system</keyword>
<dbReference type="PANTHER" id="PTHR43065">
    <property type="entry name" value="SENSOR HISTIDINE KINASE"/>
    <property type="match status" value="1"/>
</dbReference>
<dbReference type="PRINTS" id="PR00344">
    <property type="entry name" value="BCTRLSENSOR"/>
</dbReference>
<dbReference type="SUPFAM" id="SSF55874">
    <property type="entry name" value="ATPase domain of HSP90 chaperone/DNA topoisomerase II/histidine kinase"/>
    <property type="match status" value="1"/>
</dbReference>
<evidence type="ECO:0000256" key="7">
    <source>
        <dbReference type="ARBA" id="ARBA00023012"/>
    </source>
</evidence>
<keyword evidence="8" id="KW-0472">Membrane</keyword>
<evidence type="ECO:0000256" key="8">
    <source>
        <dbReference type="SAM" id="Phobius"/>
    </source>
</evidence>
<keyword evidence="11" id="KW-1185">Reference proteome</keyword>
<dbReference type="EC" id="2.7.13.3" evidence="2"/>
<dbReference type="Proteomes" id="UP000182762">
    <property type="component" value="Unassembled WGS sequence"/>
</dbReference>
<dbReference type="RefSeq" id="WP_061804503.1">
    <property type="nucleotide sequence ID" value="NZ_FOXX01000003.1"/>
</dbReference>
<keyword evidence="8" id="KW-0812">Transmembrane</keyword>
<keyword evidence="8" id="KW-1133">Transmembrane helix</keyword>
<accession>A0A1I5YT76</accession>
<dbReference type="PROSITE" id="PS50109">
    <property type="entry name" value="HIS_KIN"/>
    <property type="match status" value="1"/>
</dbReference>
<evidence type="ECO:0000313" key="10">
    <source>
        <dbReference type="EMBL" id="SFQ47320.1"/>
    </source>
</evidence>
<keyword evidence="6" id="KW-0067">ATP-binding</keyword>
<dbReference type="SMART" id="SM00387">
    <property type="entry name" value="HATPase_c"/>
    <property type="match status" value="1"/>
</dbReference>
<dbReference type="InterPro" id="IPR004358">
    <property type="entry name" value="Sig_transdc_His_kin-like_C"/>
</dbReference>
<dbReference type="InterPro" id="IPR036890">
    <property type="entry name" value="HATPase_C_sf"/>
</dbReference>
<dbReference type="CDD" id="cd00075">
    <property type="entry name" value="HATPase"/>
    <property type="match status" value="1"/>
</dbReference>
<evidence type="ECO:0000256" key="1">
    <source>
        <dbReference type="ARBA" id="ARBA00000085"/>
    </source>
</evidence>
<evidence type="ECO:0000313" key="11">
    <source>
        <dbReference type="Proteomes" id="UP000182762"/>
    </source>
</evidence>
<evidence type="ECO:0000256" key="6">
    <source>
        <dbReference type="ARBA" id="ARBA00022840"/>
    </source>
</evidence>